<dbReference type="RefSeq" id="WP_133870640.1">
    <property type="nucleotide sequence ID" value="NZ_SOAU01000001.1"/>
</dbReference>
<protein>
    <submittedName>
        <fullName evidence="4">Poly-gamma-glutamate synthesis protein (Capsule biosynthesis protein)</fullName>
    </submittedName>
</protein>
<evidence type="ECO:0000313" key="4">
    <source>
        <dbReference type="EMBL" id="TDT18419.1"/>
    </source>
</evidence>
<evidence type="ECO:0000256" key="1">
    <source>
        <dbReference type="ARBA" id="ARBA00005662"/>
    </source>
</evidence>
<organism evidence="4 5">
    <name type="scientific">Ilumatobacter fluminis</name>
    <dbReference type="NCBI Taxonomy" id="467091"/>
    <lineage>
        <taxon>Bacteria</taxon>
        <taxon>Bacillati</taxon>
        <taxon>Actinomycetota</taxon>
        <taxon>Acidimicrobiia</taxon>
        <taxon>Acidimicrobiales</taxon>
        <taxon>Ilumatobacteraceae</taxon>
        <taxon>Ilumatobacter</taxon>
    </lineage>
</organism>
<keyword evidence="5" id="KW-1185">Reference proteome</keyword>
<sequence length="388" mass="39467">MGKRGAGAAVACALTVGAIASAVASATTGPGPVASGSRVAERAAGPARRVSVIAGGDILTESRVRTVAAAHGAATGARFDFDPLFAPVRPLIESADVAICHMELPIGAAGGSYGNHGRSPYGGNLLVAPYEIAAAARSVGFDRCSTASNHAYDVGAGGVASTFEALAASGVGSAGTARSVAEAGPVHFTVDGIRMAHVSFTTGSNTVSPAERWRLNLSRDPSVIAGQVARARADGAEIVLLSLHVTHEMLPAPIAADHSLVATVVQAVEVDAVFVHGPHVVQPFGFVGRTPVWWSLGNFVSEMGGPTAAGRYVDPRTGDGLLAVVEFVDMGGGDFYVDARSIAICNEYAARTVRAATVELARPDLPAGLRAEMQACLARTRVVVPDVG</sequence>
<feature type="signal peptide" evidence="2">
    <location>
        <begin position="1"/>
        <end position="26"/>
    </location>
</feature>
<dbReference type="EMBL" id="SOAU01000001">
    <property type="protein sequence ID" value="TDT18419.1"/>
    <property type="molecule type" value="Genomic_DNA"/>
</dbReference>
<proteinExistence type="inferred from homology"/>
<dbReference type="Proteomes" id="UP000294558">
    <property type="component" value="Unassembled WGS sequence"/>
</dbReference>
<gene>
    <name evidence="4" type="ORF">BDK89_4039</name>
</gene>
<dbReference type="OrthoDB" id="9810718at2"/>
<keyword evidence="2" id="KW-0732">Signal</keyword>
<dbReference type="SMART" id="SM00854">
    <property type="entry name" value="PGA_cap"/>
    <property type="match status" value="1"/>
</dbReference>
<dbReference type="InterPro" id="IPR019079">
    <property type="entry name" value="Capsule_synth_CapA"/>
</dbReference>
<dbReference type="Gene3D" id="3.60.21.10">
    <property type="match status" value="1"/>
</dbReference>
<feature type="chain" id="PRO_5039254986" evidence="2">
    <location>
        <begin position="27"/>
        <end position="388"/>
    </location>
</feature>
<name>A0A4R7I5X2_9ACTN</name>
<evidence type="ECO:0000256" key="2">
    <source>
        <dbReference type="SAM" id="SignalP"/>
    </source>
</evidence>
<evidence type="ECO:0000313" key="5">
    <source>
        <dbReference type="Proteomes" id="UP000294558"/>
    </source>
</evidence>
<dbReference type="InterPro" id="IPR029052">
    <property type="entry name" value="Metallo-depent_PP-like"/>
</dbReference>
<dbReference type="InterPro" id="IPR052169">
    <property type="entry name" value="CW_Biosynth-Accessory"/>
</dbReference>
<dbReference type="AlphaFoldDB" id="A0A4R7I5X2"/>
<dbReference type="Pfam" id="PF09587">
    <property type="entry name" value="PGA_cap"/>
    <property type="match status" value="1"/>
</dbReference>
<dbReference type="PANTHER" id="PTHR33393:SF13">
    <property type="entry name" value="PGA BIOSYNTHESIS PROTEIN CAPA"/>
    <property type="match status" value="1"/>
</dbReference>
<dbReference type="SUPFAM" id="SSF56300">
    <property type="entry name" value="Metallo-dependent phosphatases"/>
    <property type="match status" value="1"/>
</dbReference>
<dbReference type="PANTHER" id="PTHR33393">
    <property type="entry name" value="POLYGLUTAMINE SYNTHESIS ACCESSORY PROTEIN RV0574C-RELATED"/>
    <property type="match status" value="1"/>
</dbReference>
<feature type="domain" description="Capsule synthesis protein CapA" evidence="3">
    <location>
        <begin position="51"/>
        <end position="303"/>
    </location>
</feature>
<comment type="caution">
    <text evidence="4">The sequence shown here is derived from an EMBL/GenBank/DDBJ whole genome shotgun (WGS) entry which is preliminary data.</text>
</comment>
<comment type="similarity">
    <text evidence="1">Belongs to the CapA family.</text>
</comment>
<accession>A0A4R7I5X2</accession>
<evidence type="ECO:0000259" key="3">
    <source>
        <dbReference type="SMART" id="SM00854"/>
    </source>
</evidence>
<reference evidence="4 5" key="1">
    <citation type="submission" date="2019-03" db="EMBL/GenBank/DDBJ databases">
        <title>Sequencing the genomes of 1000 actinobacteria strains.</title>
        <authorList>
            <person name="Klenk H.-P."/>
        </authorList>
    </citation>
    <scope>NUCLEOTIDE SEQUENCE [LARGE SCALE GENOMIC DNA]</scope>
    <source>
        <strain evidence="4 5">DSM 18936</strain>
    </source>
</reference>